<name>A0A5C4T0R8_9BACL</name>
<dbReference type="GO" id="GO:0003887">
    <property type="term" value="F:DNA-directed DNA polymerase activity"/>
    <property type="evidence" value="ECO:0007669"/>
    <property type="project" value="UniProtKB-EC"/>
</dbReference>
<dbReference type="AlphaFoldDB" id="A0A5C4T0R8"/>
<evidence type="ECO:0000313" key="2">
    <source>
        <dbReference type="Proteomes" id="UP000307943"/>
    </source>
</evidence>
<organism evidence="1 2">
    <name type="scientific">Paenibacillus hemerocallicola</name>
    <dbReference type="NCBI Taxonomy" id="1172614"/>
    <lineage>
        <taxon>Bacteria</taxon>
        <taxon>Bacillati</taxon>
        <taxon>Bacillota</taxon>
        <taxon>Bacilli</taxon>
        <taxon>Bacillales</taxon>
        <taxon>Paenibacillaceae</taxon>
        <taxon>Paenibacillus</taxon>
    </lineage>
</organism>
<dbReference type="FunFam" id="3.40.50.300:FF:001255">
    <property type="entry name" value="DNA polymerase III subunit delta"/>
    <property type="match status" value="1"/>
</dbReference>
<dbReference type="RefSeq" id="WP_139605998.1">
    <property type="nucleotide sequence ID" value="NZ_VDCQ01000057.1"/>
</dbReference>
<dbReference type="SUPFAM" id="SSF52540">
    <property type="entry name" value="P-loop containing nucleoside triphosphate hydrolases"/>
    <property type="match status" value="1"/>
</dbReference>
<comment type="caution">
    <text evidence="1">The sequence shown here is derived from an EMBL/GenBank/DDBJ whole genome shotgun (WGS) entry which is preliminary data.</text>
</comment>
<gene>
    <name evidence="1" type="primary">holB</name>
    <name evidence="1" type="ORF">FE784_30265</name>
</gene>
<dbReference type="GO" id="GO:0006261">
    <property type="term" value="P:DNA-templated DNA replication"/>
    <property type="evidence" value="ECO:0007669"/>
    <property type="project" value="TreeGrafter"/>
</dbReference>
<dbReference type="NCBIfam" id="TIGR00678">
    <property type="entry name" value="holB"/>
    <property type="match status" value="1"/>
</dbReference>
<keyword evidence="2" id="KW-1185">Reference proteome</keyword>
<dbReference type="Gene3D" id="3.40.50.300">
    <property type="entry name" value="P-loop containing nucleotide triphosphate hydrolases"/>
    <property type="match status" value="1"/>
</dbReference>
<dbReference type="OrthoDB" id="9810148at2"/>
<dbReference type="InterPro" id="IPR027417">
    <property type="entry name" value="P-loop_NTPase"/>
</dbReference>
<dbReference type="InterPro" id="IPR050238">
    <property type="entry name" value="DNA_Rep/Repair_Clamp_Loader"/>
</dbReference>
<protein>
    <submittedName>
        <fullName evidence="1">DNA polymerase III subunit delta</fullName>
        <ecNumber evidence="1">2.7.7.7</ecNumber>
    </submittedName>
</protein>
<dbReference type="PANTHER" id="PTHR11669:SF8">
    <property type="entry name" value="DNA POLYMERASE III SUBUNIT DELTA"/>
    <property type="match status" value="1"/>
</dbReference>
<dbReference type="Proteomes" id="UP000307943">
    <property type="component" value="Unassembled WGS sequence"/>
</dbReference>
<reference evidence="1 2" key="1">
    <citation type="submission" date="2019-05" db="EMBL/GenBank/DDBJ databases">
        <title>We sequenced the genome of Paenibacillus hemerocallicola KCTC 33185 for further insight into its adaptation and study the phylogeny of Paenibacillus.</title>
        <authorList>
            <person name="Narsing Rao M.P."/>
        </authorList>
    </citation>
    <scope>NUCLEOTIDE SEQUENCE [LARGE SCALE GENOMIC DNA]</scope>
    <source>
        <strain evidence="1 2">KCTC 33185</strain>
    </source>
</reference>
<proteinExistence type="predicted"/>
<dbReference type="GO" id="GO:0008408">
    <property type="term" value="F:3'-5' exonuclease activity"/>
    <property type="evidence" value="ECO:0007669"/>
    <property type="project" value="InterPro"/>
</dbReference>
<accession>A0A5C4T0R8</accession>
<dbReference type="InterPro" id="IPR004622">
    <property type="entry name" value="DNA_pol_HolB"/>
</dbReference>
<sequence length="322" mass="36171">MNFKSIPGQERTKRMLQNGLRTDKLSHAYIFAGPLGSGKKEMAKAFVGALFCSRNADDACGECLECRKLAHGNHPDLYWVEPDGASIKIDQIRELQQQFSYRSSTSGTKVYVLNDADRMTVQAANSLLKFLEEPISPAIAILITENGQALLPTIQSRAQWMPFFPVPPVQMKQTLLAEGLSPELVHVAAHLAAGLEAARALIQINWFAETRNVMIQLMKDLAGKQPFVVSVQQKVVKSEVAEHLDTLFDMIMLWYKDMIHVLFGRKQSIVYIDQADWLAKHAFTRDADGWIGCMERTVEARKRLRSNANAQLVLEQFLIGVK</sequence>
<dbReference type="PANTHER" id="PTHR11669">
    <property type="entry name" value="REPLICATION FACTOR C / DNA POLYMERASE III GAMMA-TAU SUBUNIT"/>
    <property type="match status" value="1"/>
</dbReference>
<evidence type="ECO:0000313" key="1">
    <source>
        <dbReference type="EMBL" id="TNJ62573.1"/>
    </source>
</evidence>
<keyword evidence="1" id="KW-0548">Nucleotidyltransferase</keyword>
<dbReference type="EC" id="2.7.7.7" evidence="1"/>
<dbReference type="Pfam" id="PF13177">
    <property type="entry name" value="DNA_pol3_delta2"/>
    <property type="match status" value="1"/>
</dbReference>
<dbReference type="EMBL" id="VDCQ01000057">
    <property type="protein sequence ID" value="TNJ62573.1"/>
    <property type="molecule type" value="Genomic_DNA"/>
</dbReference>
<keyword evidence="1" id="KW-0808">Transferase</keyword>